<keyword evidence="2" id="KW-0808">Transferase</keyword>
<dbReference type="Pfam" id="PF13641">
    <property type="entry name" value="Glyco_tranf_2_3"/>
    <property type="match status" value="1"/>
</dbReference>
<dbReference type="InterPro" id="IPR050834">
    <property type="entry name" value="Glycosyltransf_2"/>
</dbReference>
<accession>A0A2T5UAP9</accession>
<proteinExistence type="predicted"/>
<dbReference type="GO" id="GO:0044010">
    <property type="term" value="P:single-species biofilm formation"/>
    <property type="evidence" value="ECO:0007669"/>
    <property type="project" value="TreeGrafter"/>
</dbReference>
<dbReference type="InterPro" id="IPR029044">
    <property type="entry name" value="Nucleotide-diphossugar_trans"/>
</dbReference>
<reference evidence="2 3" key="1">
    <citation type="submission" date="2018-04" db="EMBL/GenBank/DDBJ databases">
        <title>Genomic Encyclopedia of Type Strains, Phase III (KMG-III): the genomes of soil and plant-associated and newly described type strains.</title>
        <authorList>
            <person name="Whitman W."/>
        </authorList>
    </citation>
    <scope>NUCLEOTIDE SEQUENCE [LARGE SCALE GENOMIC DNA]</scope>
    <source>
        <strain evidence="2 3">MA-olki</strain>
    </source>
</reference>
<dbReference type="PANTHER" id="PTHR43685:SF2">
    <property type="entry name" value="GLYCOSYLTRANSFERASE 2-LIKE DOMAIN-CONTAINING PROTEIN"/>
    <property type="match status" value="1"/>
</dbReference>
<evidence type="ECO:0000313" key="2">
    <source>
        <dbReference type="EMBL" id="PTW48568.1"/>
    </source>
</evidence>
<dbReference type="PANTHER" id="PTHR43685">
    <property type="entry name" value="GLYCOSYLTRANSFERASE"/>
    <property type="match status" value="1"/>
</dbReference>
<dbReference type="OrthoDB" id="8416156at2"/>
<dbReference type="Gene3D" id="3.90.550.10">
    <property type="entry name" value="Spore Coat Polysaccharide Biosynthesis Protein SpsA, Chain A"/>
    <property type="match status" value="1"/>
</dbReference>
<evidence type="ECO:0000256" key="1">
    <source>
        <dbReference type="SAM" id="Phobius"/>
    </source>
</evidence>
<protein>
    <submittedName>
        <fullName evidence="2">GT2 family glycosyltransferase</fullName>
    </submittedName>
</protein>
<feature type="transmembrane region" description="Helical" evidence="1">
    <location>
        <begin position="296"/>
        <end position="316"/>
    </location>
</feature>
<keyword evidence="1" id="KW-1133">Transmembrane helix</keyword>
<gene>
    <name evidence="2" type="ORF">C8J25_10165</name>
</gene>
<evidence type="ECO:0000313" key="3">
    <source>
        <dbReference type="Proteomes" id="UP000244013"/>
    </source>
</evidence>
<dbReference type="SUPFAM" id="SSF53448">
    <property type="entry name" value="Nucleotide-diphospho-sugar transferases"/>
    <property type="match status" value="1"/>
</dbReference>
<keyword evidence="1" id="KW-0812">Transmembrane</keyword>
<dbReference type="GeneID" id="91004171"/>
<keyword evidence="1" id="KW-0472">Membrane</keyword>
<feature type="transmembrane region" description="Helical" evidence="1">
    <location>
        <begin position="258"/>
        <end position="284"/>
    </location>
</feature>
<sequence>MTVAVGIKALNEAAHIDAAIGSARAALDRVGGGLVVLADSGSSDATIKLAQAYPGTRIAQLADPAERSCGTGAQLAFQAASETPGVDYFYLLDGDMVLDSGFLEAGIAFLEANPRHAAVGGRVREVNTDSIEFELRARNDRVKGSAVAGDVDRLDCGGLYRVAAVQRVGYFADRNLHAFEEYELGARLRADGWRLARIDVPAVEHHGHATGGYQLMWRRLRTGYAGGPGEVIRAAWGRPHWSQVLRGFAQLRYSVIVYGWWLAMLAALAMGQGIALLAVVLLPVAFLTMRRRSLRVGIYSLVTWNVIAIGMLQGLVRARRPAGAPVAARDLSAPGR</sequence>
<dbReference type="EMBL" id="QAYE01000001">
    <property type="protein sequence ID" value="PTW48568.1"/>
    <property type="molecule type" value="Genomic_DNA"/>
</dbReference>
<dbReference type="GO" id="GO:0016740">
    <property type="term" value="F:transferase activity"/>
    <property type="evidence" value="ECO:0007669"/>
    <property type="project" value="UniProtKB-KW"/>
</dbReference>
<dbReference type="RefSeq" id="WP_107951797.1">
    <property type="nucleotide sequence ID" value="NZ_QAYE01000001.1"/>
</dbReference>
<comment type="caution">
    <text evidence="2">The sequence shown here is derived from an EMBL/GenBank/DDBJ whole genome shotgun (WGS) entry which is preliminary data.</text>
</comment>
<organism evidence="2 3">
    <name type="scientific">Sphingomonas faeni</name>
    <dbReference type="NCBI Taxonomy" id="185950"/>
    <lineage>
        <taxon>Bacteria</taxon>
        <taxon>Pseudomonadati</taxon>
        <taxon>Pseudomonadota</taxon>
        <taxon>Alphaproteobacteria</taxon>
        <taxon>Sphingomonadales</taxon>
        <taxon>Sphingomonadaceae</taxon>
        <taxon>Sphingomonas</taxon>
    </lineage>
</organism>
<name>A0A2T5UAP9_9SPHN</name>
<dbReference type="Proteomes" id="UP000244013">
    <property type="component" value="Unassembled WGS sequence"/>
</dbReference>
<dbReference type="AlphaFoldDB" id="A0A2T5UAP9"/>